<dbReference type="AlphaFoldDB" id="A0A538SGF1"/>
<accession>A0A538SGF1</accession>
<dbReference type="PANTHER" id="PTHR30576:SF0">
    <property type="entry name" value="UNDECAPRENYL-PHOSPHATE N-ACETYLGALACTOSAMINYL 1-PHOSPHATE TRANSFERASE-RELATED"/>
    <property type="match status" value="1"/>
</dbReference>
<proteinExistence type="inferred from homology"/>
<feature type="domain" description="Bacterial sugar transferase" evidence="3">
    <location>
        <begin position="30"/>
        <end position="233"/>
    </location>
</feature>
<name>A0A538SGF1_UNCEI</name>
<keyword evidence="2" id="KW-0812">Transmembrane</keyword>
<sequence length="239" mass="26558">MGVNFVILPSARLAAGQDTGEGRALELFFKRTLDILAASLGILLIFPVCLIVALAVKLDSPGPVFYAQERVGINRRRRPTGNPPDNDRRKADCFGRPFTIYKFRSMVTDAERSTGPVWASACDSRVTRVGKFLRHSRLDETPQLWNVLRGEMSLVGPRPERPTFVQSLTASLPDYPKRCSALPGITGLAQVKSQYDTSLESANRKLQYDLYYLKNGRILLDLKIMAATVKVMARGEGAR</sequence>
<dbReference type="Proteomes" id="UP000316292">
    <property type="component" value="Unassembled WGS sequence"/>
</dbReference>
<organism evidence="4 5">
    <name type="scientific">Eiseniibacteriota bacterium</name>
    <dbReference type="NCBI Taxonomy" id="2212470"/>
    <lineage>
        <taxon>Bacteria</taxon>
        <taxon>Candidatus Eiseniibacteriota</taxon>
    </lineage>
</organism>
<keyword evidence="2" id="KW-0472">Membrane</keyword>
<feature type="transmembrane region" description="Helical" evidence="2">
    <location>
        <begin position="35"/>
        <end position="56"/>
    </location>
</feature>
<evidence type="ECO:0000259" key="3">
    <source>
        <dbReference type="Pfam" id="PF02397"/>
    </source>
</evidence>
<comment type="caution">
    <text evidence="4">The sequence shown here is derived from an EMBL/GenBank/DDBJ whole genome shotgun (WGS) entry which is preliminary data.</text>
</comment>
<dbReference type="PANTHER" id="PTHR30576">
    <property type="entry name" value="COLANIC BIOSYNTHESIS UDP-GLUCOSE LIPID CARRIER TRANSFERASE"/>
    <property type="match status" value="1"/>
</dbReference>
<keyword evidence="2" id="KW-1133">Transmembrane helix</keyword>
<evidence type="ECO:0000313" key="5">
    <source>
        <dbReference type="Proteomes" id="UP000316292"/>
    </source>
</evidence>
<keyword evidence="4" id="KW-0808">Transferase</keyword>
<gene>
    <name evidence="4" type="ORF">E6K71_02530</name>
</gene>
<evidence type="ECO:0000313" key="4">
    <source>
        <dbReference type="EMBL" id="TMQ50445.1"/>
    </source>
</evidence>
<dbReference type="GO" id="GO:0016780">
    <property type="term" value="F:phosphotransferase activity, for other substituted phosphate groups"/>
    <property type="evidence" value="ECO:0007669"/>
    <property type="project" value="TreeGrafter"/>
</dbReference>
<dbReference type="EMBL" id="VBOR01000034">
    <property type="protein sequence ID" value="TMQ50445.1"/>
    <property type="molecule type" value="Genomic_DNA"/>
</dbReference>
<dbReference type="InterPro" id="IPR003362">
    <property type="entry name" value="Bact_transf"/>
</dbReference>
<comment type="similarity">
    <text evidence="1">Belongs to the bacterial sugar transferase family.</text>
</comment>
<evidence type="ECO:0000256" key="1">
    <source>
        <dbReference type="ARBA" id="ARBA00006464"/>
    </source>
</evidence>
<reference evidence="4 5" key="1">
    <citation type="journal article" date="2019" name="Nat. Microbiol.">
        <title>Mediterranean grassland soil C-N compound turnover is dependent on rainfall and depth, and is mediated by genomically divergent microorganisms.</title>
        <authorList>
            <person name="Diamond S."/>
            <person name="Andeer P.F."/>
            <person name="Li Z."/>
            <person name="Crits-Christoph A."/>
            <person name="Burstein D."/>
            <person name="Anantharaman K."/>
            <person name="Lane K.R."/>
            <person name="Thomas B.C."/>
            <person name="Pan C."/>
            <person name="Northen T.R."/>
            <person name="Banfield J.F."/>
        </authorList>
    </citation>
    <scope>NUCLEOTIDE SEQUENCE [LARGE SCALE GENOMIC DNA]</scope>
    <source>
        <strain evidence="4">WS_1</strain>
    </source>
</reference>
<evidence type="ECO:0000256" key="2">
    <source>
        <dbReference type="SAM" id="Phobius"/>
    </source>
</evidence>
<protein>
    <submittedName>
        <fullName evidence="4">Sugar transferase</fullName>
    </submittedName>
</protein>
<dbReference type="Pfam" id="PF02397">
    <property type="entry name" value="Bac_transf"/>
    <property type="match status" value="1"/>
</dbReference>